<protein>
    <submittedName>
        <fullName evidence="3">RNA-binding protein YlmH</fullName>
    </submittedName>
</protein>
<proteinExistence type="predicted"/>
<dbReference type="InterPro" id="IPR012677">
    <property type="entry name" value="Nucleotide-bd_a/b_plait_sf"/>
</dbReference>
<dbReference type="Gene3D" id="3.30.1370.160">
    <property type="match status" value="1"/>
</dbReference>
<sequence>MQHFRPEEKGFVEKIMEYADHAEKRHQHKLTNFLDPREQFIVQSIVGRRMDITVDFFGGYDHAERKRALIAPSYANHHVNDFQVALLSLEGSYGNPPFEHRDVLGSVLGLGLKREKIGDLLIHADSQQCIVAEEIADFVSVHLHQVHRCAVSCDLVSLNRINPGQEDWQYKDTTVSSLRLDVILAELLPLSRSKTVPMIKAGKIKVNWRVVEQPSMILDEGDVLSVKGFGRFLFSKIEGRTKKDRLRVQLGKKSV</sequence>
<dbReference type="PANTHER" id="PTHR13633:SF3">
    <property type="entry name" value="MITOCHONDRIAL TRANSCRIPTION RESCUE FACTOR 1"/>
    <property type="match status" value="1"/>
</dbReference>
<dbReference type="InterPro" id="IPR002942">
    <property type="entry name" value="S4_RNA-bd"/>
</dbReference>
<dbReference type="CDD" id="cd00165">
    <property type="entry name" value="S4"/>
    <property type="match status" value="1"/>
</dbReference>
<dbReference type="EMBL" id="JAUSTY010000002">
    <property type="protein sequence ID" value="MDQ0164625.1"/>
    <property type="molecule type" value="Genomic_DNA"/>
</dbReference>
<evidence type="ECO:0000313" key="4">
    <source>
        <dbReference type="Proteomes" id="UP001235840"/>
    </source>
</evidence>
<dbReference type="InterPro" id="IPR036986">
    <property type="entry name" value="S4_RNA-bd_sf"/>
</dbReference>
<keyword evidence="4" id="KW-1185">Reference proteome</keyword>
<feature type="domain" description="RNA-binding S4" evidence="2">
    <location>
        <begin position="178"/>
        <end position="238"/>
    </location>
</feature>
<gene>
    <name evidence="3" type="ORF">J2S11_000525</name>
</gene>
<dbReference type="PROSITE" id="PS50889">
    <property type="entry name" value="S4"/>
    <property type="match status" value="1"/>
</dbReference>
<dbReference type="InterPro" id="IPR040591">
    <property type="entry name" value="RqcP2_RBD"/>
</dbReference>
<evidence type="ECO:0000259" key="2">
    <source>
        <dbReference type="SMART" id="SM00363"/>
    </source>
</evidence>
<dbReference type="Pfam" id="PF17774">
    <property type="entry name" value="YlmH_RBD"/>
    <property type="match status" value="1"/>
</dbReference>
<dbReference type="RefSeq" id="WP_343834609.1">
    <property type="nucleotide sequence ID" value="NZ_BAAADK010000018.1"/>
</dbReference>
<dbReference type="PANTHER" id="PTHR13633">
    <property type="entry name" value="MITOCHONDRIAL TRANSCRIPTION RESCUE FACTOR 1"/>
    <property type="match status" value="1"/>
</dbReference>
<reference evidence="3 4" key="1">
    <citation type="submission" date="2023-07" db="EMBL/GenBank/DDBJ databases">
        <title>Genomic Encyclopedia of Type Strains, Phase IV (KMG-IV): sequencing the most valuable type-strain genomes for metagenomic binning, comparative biology and taxonomic classification.</title>
        <authorList>
            <person name="Goeker M."/>
        </authorList>
    </citation>
    <scope>NUCLEOTIDE SEQUENCE [LARGE SCALE GENOMIC DNA]</scope>
    <source>
        <strain evidence="3 4">DSM 12751</strain>
    </source>
</reference>
<name>A0ABT9VVG8_9BACI</name>
<dbReference type="Gene3D" id="3.10.290.10">
    <property type="entry name" value="RNA-binding S4 domain"/>
    <property type="match status" value="1"/>
</dbReference>
<dbReference type="Gene3D" id="3.30.70.330">
    <property type="match status" value="1"/>
</dbReference>
<dbReference type="Proteomes" id="UP001235840">
    <property type="component" value="Unassembled WGS sequence"/>
</dbReference>
<organism evidence="3 4">
    <name type="scientific">Caldalkalibacillus horti</name>
    <dbReference type="NCBI Taxonomy" id="77523"/>
    <lineage>
        <taxon>Bacteria</taxon>
        <taxon>Bacillati</taxon>
        <taxon>Bacillota</taxon>
        <taxon>Bacilli</taxon>
        <taxon>Bacillales</taxon>
        <taxon>Bacillaceae</taxon>
        <taxon>Caldalkalibacillus</taxon>
    </lineage>
</organism>
<keyword evidence="1" id="KW-0694">RNA-binding</keyword>
<dbReference type="SMART" id="SM00363">
    <property type="entry name" value="S4"/>
    <property type="match status" value="1"/>
</dbReference>
<accession>A0ABT9VVG8</accession>
<comment type="caution">
    <text evidence="3">The sequence shown here is derived from an EMBL/GenBank/DDBJ whole genome shotgun (WGS) entry which is preliminary data.</text>
</comment>
<evidence type="ECO:0000313" key="3">
    <source>
        <dbReference type="EMBL" id="MDQ0164625.1"/>
    </source>
</evidence>
<dbReference type="SUPFAM" id="SSF55174">
    <property type="entry name" value="Alpha-L RNA-binding motif"/>
    <property type="match status" value="1"/>
</dbReference>
<dbReference type="Pfam" id="PF01479">
    <property type="entry name" value="S4"/>
    <property type="match status" value="1"/>
</dbReference>
<evidence type="ECO:0000256" key="1">
    <source>
        <dbReference type="PROSITE-ProRule" id="PRU00182"/>
    </source>
</evidence>